<sequence length="22" mass="2664">MWRFASKENETPPNRKDNNSKN</sequence>
<feature type="region of interest" description="Disordered" evidence="1">
    <location>
        <begin position="1"/>
        <end position="22"/>
    </location>
</feature>
<evidence type="ECO:0000313" key="3">
    <source>
        <dbReference type="Proteomes" id="UP000265520"/>
    </source>
</evidence>
<name>A0A392V5H6_9FABA</name>
<keyword evidence="3" id="KW-1185">Reference proteome</keyword>
<accession>A0A392V5H6</accession>
<evidence type="ECO:0000256" key="1">
    <source>
        <dbReference type="SAM" id="MobiDB-lite"/>
    </source>
</evidence>
<comment type="caution">
    <text evidence="2">The sequence shown here is derived from an EMBL/GenBank/DDBJ whole genome shotgun (WGS) entry which is preliminary data.</text>
</comment>
<reference evidence="2 3" key="1">
    <citation type="journal article" date="2018" name="Front. Plant Sci.">
        <title>Red Clover (Trifolium pratense) and Zigzag Clover (T. medium) - A Picture of Genomic Similarities and Differences.</title>
        <authorList>
            <person name="Dluhosova J."/>
            <person name="Istvanek J."/>
            <person name="Nedelnik J."/>
            <person name="Repkova J."/>
        </authorList>
    </citation>
    <scope>NUCLEOTIDE SEQUENCE [LARGE SCALE GENOMIC DNA]</scope>
    <source>
        <strain evidence="3">cv. 10/8</strain>
        <tissue evidence="2">Leaf</tissue>
    </source>
</reference>
<protein>
    <submittedName>
        <fullName evidence="2">Uncharacterized protein</fullName>
    </submittedName>
</protein>
<feature type="non-terminal residue" evidence="2">
    <location>
        <position position="22"/>
    </location>
</feature>
<proteinExistence type="predicted"/>
<dbReference type="EMBL" id="LXQA011049744">
    <property type="protein sequence ID" value="MCI82702.1"/>
    <property type="molecule type" value="Genomic_DNA"/>
</dbReference>
<dbReference type="AlphaFoldDB" id="A0A392V5H6"/>
<evidence type="ECO:0000313" key="2">
    <source>
        <dbReference type="EMBL" id="MCI82702.1"/>
    </source>
</evidence>
<organism evidence="2 3">
    <name type="scientific">Trifolium medium</name>
    <dbReference type="NCBI Taxonomy" id="97028"/>
    <lineage>
        <taxon>Eukaryota</taxon>
        <taxon>Viridiplantae</taxon>
        <taxon>Streptophyta</taxon>
        <taxon>Embryophyta</taxon>
        <taxon>Tracheophyta</taxon>
        <taxon>Spermatophyta</taxon>
        <taxon>Magnoliopsida</taxon>
        <taxon>eudicotyledons</taxon>
        <taxon>Gunneridae</taxon>
        <taxon>Pentapetalae</taxon>
        <taxon>rosids</taxon>
        <taxon>fabids</taxon>
        <taxon>Fabales</taxon>
        <taxon>Fabaceae</taxon>
        <taxon>Papilionoideae</taxon>
        <taxon>50 kb inversion clade</taxon>
        <taxon>NPAAA clade</taxon>
        <taxon>Hologalegina</taxon>
        <taxon>IRL clade</taxon>
        <taxon>Trifolieae</taxon>
        <taxon>Trifolium</taxon>
    </lineage>
</organism>
<dbReference type="Proteomes" id="UP000265520">
    <property type="component" value="Unassembled WGS sequence"/>
</dbReference>